<dbReference type="Pfam" id="PF00098">
    <property type="entry name" value="zf-CCHC"/>
    <property type="match status" value="1"/>
</dbReference>
<dbReference type="GO" id="GO:0003723">
    <property type="term" value="F:RNA binding"/>
    <property type="evidence" value="ECO:0007669"/>
    <property type="project" value="TreeGrafter"/>
</dbReference>
<protein>
    <recommendedName>
        <fullName evidence="7">Zinc finger CCHC domain-containing protein 7</fullName>
    </recommendedName>
    <alternativeName>
        <fullName evidence="8">TRAMP-like complex RNA-binding factor ZCCHC7</fullName>
    </alternativeName>
</protein>
<evidence type="ECO:0000259" key="11">
    <source>
        <dbReference type="PROSITE" id="PS50158"/>
    </source>
</evidence>
<evidence type="ECO:0000256" key="1">
    <source>
        <dbReference type="ARBA" id="ARBA00004123"/>
    </source>
</evidence>
<keyword evidence="6" id="KW-0539">Nucleus</keyword>
<dbReference type="GO" id="GO:0031499">
    <property type="term" value="C:TRAMP complex"/>
    <property type="evidence" value="ECO:0007669"/>
    <property type="project" value="TreeGrafter"/>
</dbReference>
<keyword evidence="2" id="KW-0479">Metal-binding</keyword>
<evidence type="ECO:0000256" key="5">
    <source>
        <dbReference type="ARBA" id="ARBA00022833"/>
    </source>
</evidence>
<organism evidence="12 13">
    <name type="scientific">Python bivittatus</name>
    <name type="common">Burmese python</name>
    <name type="synonym">Python molurus bivittatus</name>
    <dbReference type="NCBI Taxonomy" id="176946"/>
    <lineage>
        <taxon>Eukaryota</taxon>
        <taxon>Metazoa</taxon>
        <taxon>Chordata</taxon>
        <taxon>Craniata</taxon>
        <taxon>Vertebrata</taxon>
        <taxon>Euteleostomi</taxon>
        <taxon>Lepidosauria</taxon>
        <taxon>Squamata</taxon>
        <taxon>Bifurcata</taxon>
        <taxon>Unidentata</taxon>
        <taxon>Episquamata</taxon>
        <taxon>Toxicofera</taxon>
        <taxon>Serpentes</taxon>
        <taxon>Henophidia</taxon>
        <taxon>Pythonidae</taxon>
        <taxon>Python</taxon>
    </lineage>
</organism>
<dbReference type="Gene3D" id="4.10.60.10">
    <property type="entry name" value="Zinc finger, CCHC-type"/>
    <property type="match status" value="1"/>
</dbReference>
<dbReference type="CTD" id="84186"/>
<feature type="domain" description="CCHC-type" evidence="11">
    <location>
        <begin position="21"/>
        <end position="36"/>
    </location>
</feature>
<evidence type="ECO:0000256" key="10">
    <source>
        <dbReference type="SAM" id="MobiDB-lite"/>
    </source>
</evidence>
<comment type="subcellular location">
    <subcellularLocation>
        <location evidence="1">Nucleus</location>
    </subcellularLocation>
</comment>
<evidence type="ECO:0000256" key="2">
    <source>
        <dbReference type="ARBA" id="ARBA00022723"/>
    </source>
</evidence>
<keyword evidence="4 9" id="KW-0863">Zinc-finger</keyword>
<evidence type="ECO:0000313" key="12">
    <source>
        <dbReference type="Proteomes" id="UP000695026"/>
    </source>
</evidence>
<evidence type="ECO:0000256" key="3">
    <source>
        <dbReference type="ARBA" id="ARBA00022737"/>
    </source>
</evidence>
<dbReference type="PANTHER" id="PTHR46543:SF1">
    <property type="entry name" value="ZINC FINGER CCHC DOMAIN-CONTAINING PROTEIN 7"/>
    <property type="match status" value="1"/>
</dbReference>
<keyword evidence="5" id="KW-0862">Zinc</keyword>
<dbReference type="GO" id="GO:0008270">
    <property type="term" value="F:zinc ion binding"/>
    <property type="evidence" value="ECO:0007669"/>
    <property type="project" value="UniProtKB-KW"/>
</dbReference>
<dbReference type="InterPro" id="IPR051644">
    <property type="entry name" value="TRAMP_AT-DNA-binding"/>
</dbReference>
<dbReference type="PROSITE" id="PS50158">
    <property type="entry name" value="ZF_CCHC"/>
    <property type="match status" value="1"/>
</dbReference>
<evidence type="ECO:0000256" key="7">
    <source>
        <dbReference type="ARBA" id="ARBA00041190"/>
    </source>
</evidence>
<dbReference type="RefSeq" id="XP_025028464.1">
    <property type="nucleotide sequence ID" value="XM_025172696.1"/>
</dbReference>
<feature type="non-terminal residue" evidence="13">
    <location>
        <position position="1"/>
    </location>
</feature>
<evidence type="ECO:0000256" key="9">
    <source>
        <dbReference type="PROSITE-ProRule" id="PRU00047"/>
    </source>
</evidence>
<dbReference type="GO" id="GO:0071031">
    <property type="term" value="P:nuclear mRNA surveillance of mRNA 3'-end processing"/>
    <property type="evidence" value="ECO:0007669"/>
    <property type="project" value="TreeGrafter"/>
</dbReference>
<reference evidence="13" key="1">
    <citation type="submission" date="2025-08" db="UniProtKB">
        <authorList>
            <consortium name="RefSeq"/>
        </authorList>
    </citation>
    <scope>IDENTIFICATION</scope>
    <source>
        <tissue evidence="13">Liver</tissue>
    </source>
</reference>
<dbReference type="OMA" id="PREPRTH"/>
<sequence>TRPGPLKKANSYSLQPASVYCYNCAEKGHYGFECSEKRMFGGMFPTFPFIYYYDNEYDIKRSTQRAKKKAQELQEAGLLPKTLKRSHIDCDWEEHKHKKKRKVLKEHGKKGDKYHKNLKKKSHADLFKGRKHKKEVQNNYNIEECFPRGGHINAHKRCRRKNPAHQSIGFLTEVHQVSMEPAKRQKKKKKQRSCTSSSCIRDESLFLIKQKKKKSTPKASSI</sequence>
<keyword evidence="3" id="KW-0677">Repeat</keyword>
<feature type="region of interest" description="Disordered" evidence="10">
    <location>
        <begin position="178"/>
        <end position="198"/>
    </location>
</feature>
<dbReference type="GO" id="GO:0071038">
    <property type="term" value="P:TRAMP-dependent tRNA surveillance pathway"/>
    <property type="evidence" value="ECO:0007669"/>
    <property type="project" value="TreeGrafter"/>
</dbReference>
<dbReference type="SUPFAM" id="SSF57756">
    <property type="entry name" value="Retrovirus zinc finger-like domains"/>
    <property type="match status" value="1"/>
</dbReference>
<dbReference type="Proteomes" id="UP000695026">
    <property type="component" value="Unplaced"/>
</dbReference>
<evidence type="ECO:0000256" key="4">
    <source>
        <dbReference type="ARBA" id="ARBA00022771"/>
    </source>
</evidence>
<dbReference type="PANTHER" id="PTHR46543">
    <property type="entry name" value="ZINC FINGER CCHC DOMAIN-CONTAINING PROTEIN 7"/>
    <property type="match status" value="1"/>
</dbReference>
<dbReference type="InterPro" id="IPR036875">
    <property type="entry name" value="Znf_CCHC_sf"/>
</dbReference>
<evidence type="ECO:0000256" key="6">
    <source>
        <dbReference type="ARBA" id="ARBA00023242"/>
    </source>
</evidence>
<dbReference type="GO" id="GO:0071035">
    <property type="term" value="P:nuclear polyadenylation-dependent rRNA catabolic process"/>
    <property type="evidence" value="ECO:0007669"/>
    <property type="project" value="TreeGrafter"/>
</dbReference>
<evidence type="ECO:0000256" key="8">
    <source>
        <dbReference type="ARBA" id="ARBA00043023"/>
    </source>
</evidence>
<gene>
    <name evidence="13" type="primary">ZCCHC7</name>
</gene>
<dbReference type="AlphaFoldDB" id="A0A9F5INM3"/>
<name>A0A9F5INM3_PYTBI</name>
<dbReference type="GeneID" id="103055100"/>
<dbReference type="KEGG" id="pbi:103055100"/>
<dbReference type="OrthoDB" id="9050344at2759"/>
<dbReference type="GO" id="GO:0071036">
    <property type="term" value="P:nuclear polyadenylation-dependent snoRNA catabolic process"/>
    <property type="evidence" value="ECO:0007669"/>
    <property type="project" value="TreeGrafter"/>
</dbReference>
<proteinExistence type="predicted"/>
<dbReference type="GO" id="GO:0071037">
    <property type="term" value="P:nuclear polyadenylation-dependent snRNA catabolic process"/>
    <property type="evidence" value="ECO:0007669"/>
    <property type="project" value="TreeGrafter"/>
</dbReference>
<dbReference type="InterPro" id="IPR001878">
    <property type="entry name" value="Znf_CCHC"/>
</dbReference>
<accession>A0A9F5INM3</accession>
<evidence type="ECO:0000313" key="13">
    <source>
        <dbReference type="RefSeq" id="XP_025028464.1"/>
    </source>
</evidence>
<dbReference type="GO" id="GO:0071039">
    <property type="term" value="P:nuclear polyadenylation-dependent CUT catabolic process"/>
    <property type="evidence" value="ECO:0007669"/>
    <property type="project" value="TreeGrafter"/>
</dbReference>
<keyword evidence="12" id="KW-1185">Reference proteome</keyword>